<dbReference type="EMBL" id="BARS01018070">
    <property type="protein sequence ID" value="GAF90402.1"/>
    <property type="molecule type" value="Genomic_DNA"/>
</dbReference>
<evidence type="ECO:0000256" key="4">
    <source>
        <dbReference type="ARBA" id="ARBA00023027"/>
    </source>
</evidence>
<dbReference type="PANTHER" id="PTHR20275:SF0">
    <property type="entry name" value="NAD KINASE"/>
    <property type="match status" value="1"/>
</dbReference>
<dbReference type="InterPro" id="IPR002504">
    <property type="entry name" value="NADK"/>
</dbReference>
<dbReference type="SUPFAM" id="SSF111331">
    <property type="entry name" value="NAD kinase/diacylglycerol kinase-like"/>
    <property type="match status" value="1"/>
</dbReference>
<evidence type="ECO:0000256" key="3">
    <source>
        <dbReference type="ARBA" id="ARBA00022857"/>
    </source>
</evidence>
<dbReference type="GO" id="GO:0019674">
    <property type="term" value="P:NAD+ metabolic process"/>
    <property type="evidence" value="ECO:0007669"/>
    <property type="project" value="InterPro"/>
</dbReference>
<reference evidence="5" key="1">
    <citation type="journal article" date="2014" name="Front. Microbiol.">
        <title>High frequency of phylogenetically diverse reductive dehalogenase-homologous genes in deep subseafloor sedimentary metagenomes.</title>
        <authorList>
            <person name="Kawai M."/>
            <person name="Futagami T."/>
            <person name="Toyoda A."/>
            <person name="Takaki Y."/>
            <person name="Nishi S."/>
            <person name="Hori S."/>
            <person name="Arai W."/>
            <person name="Tsubouchi T."/>
            <person name="Morono Y."/>
            <person name="Uchiyama I."/>
            <person name="Ito T."/>
            <person name="Fujiyama A."/>
            <person name="Inagaki F."/>
            <person name="Takami H."/>
        </authorList>
    </citation>
    <scope>NUCLEOTIDE SEQUENCE</scope>
    <source>
        <strain evidence="5">Expedition CK06-06</strain>
    </source>
</reference>
<dbReference type="Pfam" id="PF20143">
    <property type="entry name" value="NAD_kinase_C"/>
    <property type="match status" value="1"/>
</dbReference>
<evidence type="ECO:0000256" key="2">
    <source>
        <dbReference type="ARBA" id="ARBA00022777"/>
    </source>
</evidence>
<keyword evidence="3" id="KW-0521">NADP</keyword>
<dbReference type="Pfam" id="PF01513">
    <property type="entry name" value="NAD_kinase"/>
    <property type="match status" value="1"/>
</dbReference>
<evidence type="ECO:0008006" key="6">
    <source>
        <dbReference type="Google" id="ProtNLM"/>
    </source>
</evidence>
<proteinExistence type="predicted"/>
<dbReference type="GO" id="GO:0003951">
    <property type="term" value="F:NAD+ kinase activity"/>
    <property type="evidence" value="ECO:0007669"/>
    <property type="project" value="InterPro"/>
</dbReference>
<gene>
    <name evidence="5" type="ORF">S01H1_29469</name>
</gene>
<keyword evidence="1" id="KW-0808">Transferase</keyword>
<organism evidence="5">
    <name type="scientific">marine sediment metagenome</name>
    <dbReference type="NCBI Taxonomy" id="412755"/>
    <lineage>
        <taxon>unclassified sequences</taxon>
        <taxon>metagenomes</taxon>
        <taxon>ecological metagenomes</taxon>
    </lineage>
</organism>
<dbReference type="InterPro" id="IPR016064">
    <property type="entry name" value="NAD/diacylglycerol_kinase_sf"/>
</dbReference>
<dbReference type="Gene3D" id="3.40.50.10330">
    <property type="entry name" value="Probable inorganic polyphosphate/atp-NAD kinase, domain 1"/>
    <property type="match status" value="1"/>
</dbReference>
<feature type="non-terminal residue" evidence="5">
    <location>
        <position position="174"/>
    </location>
</feature>
<keyword evidence="4" id="KW-0520">NAD</keyword>
<name>X0TQH1_9ZZZZ</name>
<evidence type="ECO:0000256" key="1">
    <source>
        <dbReference type="ARBA" id="ARBA00022679"/>
    </source>
</evidence>
<comment type="caution">
    <text evidence="5">The sequence shown here is derived from an EMBL/GenBank/DDBJ whole genome shotgun (WGS) entry which is preliminary data.</text>
</comment>
<dbReference type="Gene3D" id="2.60.200.30">
    <property type="entry name" value="Probable inorganic polyphosphate/atp-NAD kinase, domain 2"/>
    <property type="match status" value="1"/>
</dbReference>
<dbReference type="InterPro" id="IPR017437">
    <property type="entry name" value="ATP-NAD_kinase_PpnK-typ_C"/>
</dbReference>
<dbReference type="AlphaFoldDB" id="X0TQH1"/>
<evidence type="ECO:0000313" key="5">
    <source>
        <dbReference type="EMBL" id="GAF90402.1"/>
    </source>
</evidence>
<accession>X0TQH1</accession>
<dbReference type="InterPro" id="IPR017438">
    <property type="entry name" value="ATP-NAD_kinase_N"/>
</dbReference>
<keyword evidence="2" id="KW-0418">Kinase</keyword>
<dbReference type="GO" id="GO:0006741">
    <property type="term" value="P:NADP+ biosynthetic process"/>
    <property type="evidence" value="ECO:0007669"/>
    <property type="project" value="InterPro"/>
</dbReference>
<dbReference type="PANTHER" id="PTHR20275">
    <property type="entry name" value="NAD KINASE"/>
    <property type="match status" value="1"/>
</dbReference>
<protein>
    <recommendedName>
        <fullName evidence="6">NAD(+) kinase</fullName>
    </recommendedName>
</protein>
<sequence>MLRLVIFGNPEKRHVGEAIEEFSDFAKDKAEIVASCGIDECTADILKDADFAVVFGGDGSIISAARNLSQASVPVIGVNLGKLGFLAEFSVDELKKLFDDIASGKALIEKRMMLGCRIFRDGQEKFYSAAINDVFITAGAPFRTIELKMSVDGQMIAGCVGDGLVICTPTGSTA</sequence>